<organism evidence="2 3">
    <name type="scientific">Puccinia graminis f. sp. tritici</name>
    <dbReference type="NCBI Taxonomy" id="56615"/>
    <lineage>
        <taxon>Eukaryota</taxon>
        <taxon>Fungi</taxon>
        <taxon>Dikarya</taxon>
        <taxon>Basidiomycota</taxon>
        <taxon>Pucciniomycotina</taxon>
        <taxon>Pucciniomycetes</taxon>
        <taxon>Pucciniales</taxon>
        <taxon>Pucciniaceae</taxon>
        <taxon>Puccinia</taxon>
    </lineage>
</organism>
<evidence type="ECO:0000313" key="2">
    <source>
        <dbReference type="EMBL" id="KAA1095670.1"/>
    </source>
</evidence>
<comment type="caution">
    <text evidence="2">The sequence shown here is derived from an EMBL/GenBank/DDBJ whole genome shotgun (WGS) entry which is preliminary data.</text>
</comment>
<protein>
    <submittedName>
        <fullName evidence="2">Uncharacterized protein</fullName>
    </submittedName>
</protein>
<name>A0A5B0P561_PUCGR</name>
<dbReference type="EMBL" id="VDEP01000371">
    <property type="protein sequence ID" value="KAA1095670.1"/>
    <property type="molecule type" value="Genomic_DNA"/>
</dbReference>
<reference evidence="2 3" key="1">
    <citation type="submission" date="2019-05" db="EMBL/GenBank/DDBJ databases">
        <title>Emergence of the Ug99 lineage of the wheat stem rust pathogen through somatic hybridization.</title>
        <authorList>
            <person name="Li F."/>
            <person name="Upadhyaya N.M."/>
            <person name="Sperschneider J."/>
            <person name="Matny O."/>
            <person name="Nguyen-Phuc H."/>
            <person name="Mago R."/>
            <person name="Raley C."/>
            <person name="Miller M.E."/>
            <person name="Silverstein K.A.T."/>
            <person name="Henningsen E."/>
            <person name="Hirsch C.D."/>
            <person name="Visser B."/>
            <person name="Pretorius Z.A."/>
            <person name="Steffenson B.J."/>
            <person name="Schwessinger B."/>
            <person name="Dodds P.N."/>
            <person name="Figueroa M."/>
        </authorList>
    </citation>
    <scope>NUCLEOTIDE SEQUENCE [LARGE SCALE GENOMIC DNA]</scope>
    <source>
        <strain evidence="2 3">Ug99</strain>
    </source>
</reference>
<proteinExistence type="predicted"/>
<dbReference type="PANTHER" id="PTHR33069:SF3">
    <property type="entry name" value="DYNEIN HEAVY CHAIN TAIL DOMAIN-CONTAINING PROTEIN"/>
    <property type="match status" value="1"/>
</dbReference>
<gene>
    <name evidence="2" type="ORF">PGTUg99_021553</name>
</gene>
<accession>A0A5B0P561</accession>
<feature type="region of interest" description="Disordered" evidence="1">
    <location>
        <begin position="258"/>
        <end position="328"/>
    </location>
</feature>
<evidence type="ECO:0000256" key="1">
    <source>
        <dbReference type="SAM" id="MobiDB-lite"/>
    </source>
</evidence>
<sequence>MDEPSETTTESVIQELKRLTERYDQSIELAEPDGHEPIPTITRNGLHLSLREIQNSRQGLSADEIKTRNELILELKTSYLPSLEHQLLDLLNSILGLRHPTPTHLDLQKTLEIISQLGHTIDQINLFIHSIHIPAAAYNPSNPTYMSSNDHEYGGVKSYRAWELICKLNELFRTHISSLFQHHISFLRIQPQRRSKTITRAARETLVDATDESSAMIRLVIDWSNRSDFSLLQVDWRRLWSNLDFTLQNFPPKFLAIDLPSKPPTTQSIQDDQPEQDLQSNLDQHDSASRTDQEPSTNEDIQRSHTSPPANDHHHHQESSTRLPTQDEIPPRQIQLVKATIPLIKLTRILLNKLSNSRTNKLPFTIGTKMSSVELRTIEDQLGSLCHTIQRLVNLSLPLYYHDRELLVAQISRIESLPDELSTRFDSSITFLCFYLLPRSDAQIDLPLSGNHFKTWFLTLREHFCLAIGHFRTALYHFKNEIRTI</sequence>
<dbReference type="Proteomes" id="UP000325313">
    <property type="component" value="Unassembled WGS sequence"/>
</dbReference>
<feature type="compositionally biased region" description="Polar residues" evidence="1">
    <location>
        <begin position="294"/>
        <end position="309"/>
    </location>
</feature>
<feature type="compositionally biased region" description="Basic and acidic residues" evidence="1">
    <location>
        <begin position="283"/>
        <end position="293"/>
    </location>
</feature>
<evidence type="ECO:0000313" key="3">
    <source>
        <dbReference type="Proteomes" id="UP000325313"/>
    </source>
</evidence>
<dbReference type="PANTHER" id="PTHR33069">
    <property type="entry name" value="CHROMOSOME 7, WHOLE GENOME SHOTGUN SEQUENCE-RELATED"/>
    <property type="match status" value="1"/>
</dbReference>
<dbReference type="AlphaFoldDB" id="A0A5B0P561"/>
<feature type="compositionally biased region" description="Polar residues" evidence="1">
    <location>
        <begin position="264"/>
        <end position="282"/>
    </location>
</feature>